<protein>
    <submittedName>
        <fullName evidence="4">Uncharacterized protein</fullName>
    </submittedName>
</protein>
<evidence type="ECO:0000313" key="3">
    <source>
        <dbReference type="Proteomes" id="UP000095283"/>
    </source>
</evidence>
<dbReference type="Proteomes" id="UP000095283">
    <property type="component" value="Unplaced"/>
</dbReference>
<organism evidence="3 4">
    <name type="scientific">Heterorhabditis bacteriophora</name>
    <name type="common">Entomopathogenic nematode worm</name>
    <dbReference type="NCBI Taxonomy" id="37862"/>
    <lineage>
        <taxon>Eukaryota</taxon>
        <taxon>Metazoa</taxon>
        <taxon>Ecdysozoa</taxon>
        <taxon>Nematoda</taxon>
        <taxon>Chromadorea</taxon>
        <taxon>Rhabditida</taxon>
        <taxon>Rhabditina</taxon>
        <taxon>Rhabditomorpha</taxon>
        <taxon>Strongyloidea</taxon>
        <taxon>Heterorhabditidae</taxon>
        <taxon>Heterorhabditis</taxon>
    </lineage>
</organism>
<feature type="transmembrane region" description="Helical" evidence="2">
    <location>
        <begin position="197"/>
        <end position="215"/>
    </location>
</feature>
<sequence length="277" mass="31611">MDRRTSTFQQFNNEIKSFFMHSKVLAGLKLTIIVMKPTHENYQKILHLIQAREARCPVQSVHAIVVQPSLSPSTDDGLRYFGVLTPKCVKLCYHFETHYIYVYGIKPKKRKTIYSCALLVGIICQNIPALKPLFYVDPHWEYCLRTIALANIVVRWGIGLDAEALMINPILPLMLGLLSSTAEVISIILAAVFLFDISVSMAILCGYFITIYISMHSTHRGTIYYALSKNIAVDYCLAHNFFHKFYNCIGINLIIQCKNETKTFKTITVVINFILIF</sequence>
<dbReference type="AlphaFoldDB" id="A0A1I7W9F5"/>
<dbReference type="GO" id="GO:0098662">
    <property type="term" value="P:inorganic cation transmembrane transport"/>
    <property type="evidence" value="ECO:0007669"/>
    <property type="project" value="TreeGrafter"/>
</dbReference>
<comment type="similarity">
    <text evidence="1">Belongs to the monovalent cation:proton antiporter 1 (CPA1) transporter (TC 2.A.36) family.</text>
</comment>
<dbReference type="PANTHER" id="PTHR31102">
    <property type="match status" value="1"/>
</dbReference>
<proteinExistence type="inferred from homology"/>
<evidence type="ECO:0000256" key="2">
    <source>
        <dbReference type="SAM" id="Phobius"/>
    </source>
</evidence>
<keyword evidence="2" id="KW-1133">Transmembrane helix</keyword>
<accession>A0A1I7W9F5</accession>
<dbReference type="InterPro" id="IPR051843">
    <property type="entry name" value="CPA1_transporter"/>
</dbReference>
<evidence type="ECO:0000256" key="1">
    <source>
        <dbReference type="ARBA" id="ARBA00007367"/>
    </source>
</evidence>
<evidence type="ECO:0000313" key="4">
    <source>
        <dbReference type="WBParaSite" id="Hba_01299"/>
    </source>
</evidence>
<reference evidence="4" key="1">
    <citation type="submission" date="2016-11" db="UniProtKB">
        <authorList>
            <consortium name="WormBaseParasite"/>
        </authorList>
    </citation>
    <scope>IDENTIFICATION</scope>
</reference>
<dbReference type="PANTHER" id="PTHR31102:SF1">
    <property type="entry name" value="CATION_H+ EXCHANGER DOMAIN-CONTAINING PROTEIN"/>
    <property type="match status" value="1"/>
</dbReference>
<keyword evidence="3" id="KW-1185">Reference proteome</keyword>
<keyword evidence="2" id="KW-0472">Membrane</keyword>
<name>A0A1I7W9F5_HETBA</name>
<feature type="transmembrane region" description="Helical" evidence="2">
    <location>
        <begin position="112"/>
        <end position="130"/>
    </location>
</feature>
<keyword evidence="2" id="KW-0812">Transmembrane</keyword>
<dbReference type="WBParaSite" id="Hba_01299">
    <property type="protein sequence ID" value="Hba_01299"/>
    <property type="gene ID" value="Hba_01299"/>
</dbReference>